<dbReference type="PANTHER" id="PTHR13103">
    <property type="entry name" value="SCHWANNOMIN INTERACTING PROTEIN 1"/>
    <property type="match status" value="1"/>
</dbReference>
<accession>A0A1B6F8A3</accession>
<gene>
    <name evidence="4" type="ORF">g.2795</name>
</gene>
<feature type="domain" description="Schwannomin interacting protein 1 C-terminal" evidence="3">
    <location>
        <begin position="87"/>
        <end position="160"/>
    </location>
</feature>
<dbReference type="Pfam" id="PF10148">
    <property type="entry name" value="SCHIP-1_C"/>
    <property type="match status" value="1"/>
</dbReference>
<protein>
    <recommendedName>
        <fullName evidence="3">Schwannomin interacting protein 1 C-terminal domain-containing protein</fullName>
    </recommendedName>
</protein>
<sequence>SKKVNGKLSANYNYNEFRKTERNVDCDSNSDLEYELTWPTLVDNQVKWVPYISLDNENDVVDRFSNIVHLHEQPIAHQSKPSGQKVANRDEIRRRLHNNFANFAKSSSSDHQSFNNSNRFEKWSKKPKLHKRLQNGMNLQICFVNETASDGENSKNDNDNFKNECYVH</sequence>
<dbReference type="InterPro" id="IPR039045">
    <property type="entry name" value="SCHIP_1"/>
</dbReference>
<keyword evidence="1" id="KW-0175">Coiled coil</keyword>
<feature type="non-terminal residue" evidence="4">
    <location>
        <position position="1"/>
    </location>
</feature>
<dbReference type="GO" id="GO:0035332">
    <property type="term" value="P:positive regulation of hippo signaling"/>
    <property type="evidence" value="ECO:0007669"/>
    <property type="project" value="TreeGrafter"/>
</dbReference>
<feature type="non-terminal residue" evidence="4">
    <location>
        <position position="168"/>
    </location>
</feature>
<dbReference type="AlphaFoldDB" id="A0A1B6F8A3"/>
<dbReference type="InterPro" id="IPR015649">
    <property type="entry name" value="SCHIP_1_C"/>
</dbReference>
<feature type="region of interest" description="Disordered" evidence="2">
    <location>
        <begin position="149"/>
        <end position="168"/>
    </location>
</feature>
<dbReference type="PANTHER" id="PTHR13103:SF2">
    <property type="entry name" value="IQCJ-SCHIP1 READTHROUGH TRANSCRIPT PROTEIN-RELATED"/>
    <property type="match status" value="1"/>
</dbReference>
<dbReference type="EMBL" id="GECZ01023300">
    <property type="protein sequence ID" value="JAS46469.1"/>
    <property type="molecule type" value="Transcribed_RNA"/>
</dbReference>
<evidence type="ECO:0000256" key="1">
    <source>
        <dbReference type="ARBA" id="ARBA00023054"/>
    </source>
</evidence>
<reference evidence="4" key="1">
    <citation type="submission" date="2015-11" db="EMBL/GenBank/DDBJ databases">
        <title>De novo transcriptome assembly of four potential Pierce s Disease insect vectors from Arizona vineyards.</title>
        <authorList>
            <person name="Tassone E.E."/>
        </authorList>
    </citation>
    <scope>NUCLEOTIDE SEQUENCE</scope>
</reference>
<evidence type="ECO:0000259" key="3">
    <source>
        <dbReference type="Pfam" id="PF10148"/>
    </source>
</evidence>
<evidence type="ECO:0000313" key="4">
    <source>
        <dbReference type="EMBL" id="JAS46469.1"/>
    </source>
</evidence>
<evidence type="ECO:0000256" key="2">
    <source>
        <dbReference type="SAM" id="MobiDB-lite"/>
    </source>
</evidence>
<organism evidence="4">
    <name type="scientific">Cuerna arida</name>
    <dbReference type="NCBI Taxonomy" id="1464854"/>
    <lineage>
        <taxon>Eukaryota</taxon>
        <taxon>Metazoa</taxon>
        <taxon>Ecdysozoa</taxon>
        <taxon>Arthropoda</taxon>
        <taxon>Hexapoda</taxon>
        <taxon>Insecta</taxon>
        <taxon>Pterygota</taxon>
        <taxon>Neoptera</taxon>
        <taxon>Paraneoptera</taxon>
        <taxon>Hemiptera</taxon>
        <taxon>Auchenorrhyncha</taxon>
        <taxon>Membracoidea</taxon>
        <taxon>Cicadellidae</taxon>
        <taxon>Cicadellinae</taxon>
        <taxon>Proconiini</taxon>
        <taxon>Cuerna</taxon>
    </lineage>
</organism>
<name>A0A1B6F8A3_9HEMI</name>
<feature type="compositionally biased region" description="Basic and acidic residues" evidence="2">
    <location>
        <begin position="152"/>
        <end position="168"/>
    </location>
</feature>
<dbReference type="GO" id="GO:0030054">
    <property type="term" value="C:cell junction"/>
    <property type="evidence" value="ECO:0007669"/>
    <property type="project" value="TreeGrafter"/>
</dbReference>
<dbReference type="GO" id="GO:0005886">
    <property type="term" value="C:plasma membrane"/>
    <property type="evidence" value="ECO:0007669"/>
    <property type="project" value="TreeGrafter"/>
</dbReference>
<proteinExistence type="predicted"/>